<evidence type="ECO:0000256" key="1">
    <source>
        <dbReference type="ARBA" id="ARBA00022723"/>
    </source>
</evidence>
<accession>A0A5J4YVP9</accession>
<dbReference type="InterPro" id="IPR039994">
    <property type="entry name" value="NO66-like"/>
</dbReference>
<dbReference type="Pfam" id="PF08007">
    <property type="entry name" value="JmjC_2"/>
    <property type="match status" value="1"/>
</dbReference>
<dbReference type="Gene3D" id="3.40.366.30">
    <property type="entry name" value="50S ribosomal protein L16 arginine hydroxylase, Chain A, Domain 2"/>
    <property type="match status" value="1"/>
</dbReference>
<dbReference type="GO" id="GO:0005506">
    <property type="term" value="F:iron ion binding"/>
    <property type="evidence" value="ECO:0007669"/>
    <property type="project" value="UniProtKB-UniRule"/>
</dbReference>
<keyword evidence="3" id="KW-0804">Transcription</keyword>
<dbReference type="PANTHER" id="PTHR13096:SF8">
    <property type="entry name" value="RIBOSOMAL OXYGENASE 1"/>
    <property type="match status" value="1"/>
</dbReference>
<dbReference type="SMART" id="SM00558">
    <property type="entry name" value="JmjC"/>
    <property type="match status" value="1"/>
</dbReference>
<feature type="domain" description="JmjC" evidence="4">
    <location>
        <begin position="174"/>
        <end position="307"/>
    </location>
</feature>
<comment type="subcellular location">
    <subcellularLocation>
        <location evidence="3">Nucleus</location>
    </subcellularLocation>
</comment>
<keyword evidence="2 3" id="KW-0408">Iron</keyword>
<dbReference type="EMBL" id="VRMN01000004">
    <property type="protein sequence ID" value="KAA8494784.1"/>
    <property type="molecule type" value="Genomic_DNA"/>
</dbReference>
<proteinExistence type="inferred from homology"/>
<keyword evidence="3" id="KW-0805">Transcription regulation</keyword>
<organism evidence="5 6">
    <name type="scientific">Porphyridium purpureum</name>
    <name type="common">Red alga</name>
    <name type="synonym">Porphyridium cruentum</name>
    <dbReference type="NCBI Taxonomy" id="35688"/>
    <lineage>
        <taxon>Eukaryota</taxon>
        <taxon>Rhodophyta</taxon>
        <taxon>Bangiophyceae</taxon>
        <taxon>Porphyridiales</taxon>
        <taxon>Porphyridiaceae</taxon>
        <taxon>Porphyridium</taxon>
    </lineage>
</organism>
<dbReference type="GO" id="GO:0005840">
    <property type="term" value="C:ribosome"/>
    <property type="evidence" value="ECO:0007669"/>
    <property type="project" value="UniProtKB-KW"/>
</dbReference>
<name>A0A5J4YVP9_PORPP</name>
<evidence type="ECO:0000256" key="3">
    <source>
        <dbReference type="RuleBase" id="RU366061"/>
    </source>
</evidence>
<dbReference type="AlphaFoldDB" id="A0A5J4YVP9"/>
<keyword evidence="5" id="KW-0689">Ribosomal protein</keyword>
<reference evidence="6" key="1">
    <citation type="journal article" date="2019" name="Nat. Commun.">
        <title>Expansion of phycobilisome linker gene families in mesophilic red algae.</title>
        <authorList>
            <person name="Lee J."/>
            <person name="Kim D."/>
            <person name="Bhattacharya D."/>
            <person name="Yoon H.S."/>
        </authorList>
    </citation>
    <scope>NUCLEOTIDE SEQUENCE [LARGE SCALE GENOMIC DNA]</scope>
    <source>
        <strain evidence="6">CCMP 1328</strain>
    </source>
</reference>
<keyword evidence="3" id="KW-0223">Dioxygenase</keyword>
<keyword evidence="3" id="KW-0560">Oxidoreductase</keyword>
<keyword evidence="1 3" id="KW-0479">Metal-binding</keyword>
<dbReference type="Proteomes" id="UP000324585">
    <property type="component" value="Unassembled WGS sequence"/>
</dbReference>
<dbReference type="GO" id="GO:0016706">
    <property type="term" value="F:2-oxoglutarate-dependent dioxygenase activity"/>
    <property type="evidence" value="ECO:0007669"/>
    <property type="project" value="UniProtKB-UniRule"/>
</dbReference>
<dbReference type="PROSITE" id="PS51184">
    <property type="entry name" value="JMJC"/>
    <property type="match status" value="1"/>
</dbReference>
<gene>
    <name evidence="5" type="ORF">FVE85_3025</name>
</gene>
<dbReference type="Gene3D" id="2.60.120.650">
    <property type="entry name" value="Cupin"/>
    <property type="match status" value="1"/>
</dbReference>
<keyword evidence="5" id="KW-0687">Ribonucleoprotein</keyword>
<comment type="cofactor">
    <cofactor evidence="3">
        <name>Fe(2+)</name>
        <dbReference type="ChEBI" id="CHEBI:29033"/>
    </cofactor>
    <text evidence="3">Binds 1 Fe(2+) ion per subunit.</text>
</comment>
<evidence type="ECO:0000259" key="4">
    <source>
        <dbReference type="PROSITE" id="PS51184"/>
    </source>
</evidence>
<comment type="similarity">
    <text evidence="3">Belongs to the ROX family.</text>
</comment>
<dbReference type="GO" id="GO:0005634">
    <property type="term" value="C:nucleus"/>
    <property type="evidence" value="ECO:0007669"/>
    <property type="project" value="UniProtKB-SubCell"/>
</dbReference>
<protein>
    <recommendedName>
        <fullName evidence="3">Bifunctional lysine-specific demethylase and histidyl-hydroxylase</fullName>
        <ecNumber evidence="3">1.14.11.-</ecNumber>
    </recommendedName>
</protein>
<dbReference type="SUPFAM" id="SSF51197">
    <property type="entry name" value="Clavaminate synthase-like"/>
    <property type="match status" value="1"/>
</dbReference>
<sequence length="498" mass="56176">MYAAGRNMKTRLSYHRSGGGCSGGGGTAMNGCTSFVFASWRSNCRRPGARCSAIQCCAQRTMRTTADAAGVFKRCEGVKNAETFLKEYWQRRPLLIRGAFSHFKSPLSANELAGLALEQDVESRIVVEKNRREERATADDWELKWGPFEEKVFSELPEHGYTLLVNEVNRHVPAVQDLLEHFRFVPNYRIDDVMVSYAAQYGGIGPHIDNYDVFLLQASGTRRWRVGESRIEVEDEQVVPDCCVRVLQNAFVPDYDWTLYPGDMLYIPPRIPHWGTAMHDDQCMTFSIGFRAPKIKDLVLGFAESVAENKVRDDVFLEDSIEDLVASAKANNPGLISNAAIAAARDAALKVLNDPHVFREWFCSAVTDSKRFRSGDEFAPYISSESEAESLLSELLSSHSQHLHVELTEACTFAYCEETTPEGNPILALFVNGDPPERVDATSLRFVQLLCSRTCRPIHPTTVRKLFRDDRNPQRMRELVVHLMTRGYLSIVDSRKDD</sequence>
<evidence type="ECO:0000256" key="2">
    <source>
        <dbReference type="ARBA" id="ARBA00023004"/>
    </source>
</evidence>
<dbReference type="OMA" id="DDQCMTF"/>
<keyword evidence="6" id="KW-1185">Reference proteome</keyword>
<dbReference type="EC" id="1.14.11.-" evidence="3"/>
<dbReference type="PANTHER" id="PTHR13096">
    <property type="entry name" value="MINA53 MYC INDUCED NUCLEAR ANTIGEN"/>
    <property type="match status" value="1"/>
</dbReference>
<dbReference type="InterPro" id="IPR003347">
    <property type="entry name" value="JmjC_dom"/>
</dbReference>
<evidence type="ECO:0000313" key="6">
    <source>
        <dbReference type="Proteomes" id="UP000324585"/>
    </source>
</evidence>
<dbReference type="OrthoDB" id="5131at2759"/>
<keyword evidence="3" id="KW-0539">Nucleus</keyword>
<comment type="caution">
    <text evidence="5">The sequence shown here is derived from an EMBL/GenBank/DDBJ whole genome shotgun (WGS) entry which is preliminary data.</text>
</comment>
<evidence type="ECO:0000313" key="5">
    <source>
        <dbReference type="EMBL" id="KAA8494784.1"/>
    </source>
</evidence>
<comment type="function">
    <text evidence="3">Oxygenase that can act as both a histone lysine demethylase and a ribosomal histidine hydroxylase.</text>
</comment>